<feature type="domain" description="EF-hand" evidence="5">
    <location>
        <begin position="104"/>
        <end position="132"/>
    </location>
</feature>
<evidence type="ECO:0000259" key="5">
    <source>
        <dbReference type="SMART" id="SM00054"/>
    </source>
</evidence>
<keyword evidence="1" id="KW-0479">Metal-binding</keyword>
<name>A0AAD1Z4C9_9LAMI</name>
<gene>
    <name evidence="6" type="ORF">FPE_LOCUS10392</name>
</gene>
<dbReference type="AlphaFoldDB" id="A0AAD1Z4C9"/>
<evidence type="ECO:0000313" key="6">
    <source>
        <dbReference type="EMBL" id="CAI9762962.1"/>
    </source>
</evidence>
<dbReference type="SMART" id="SM00054">
    <property type="entry name" value="EFh"/>
    <property type="match status" value="4"/>
</dbReference>
<keyword evidence="3" id="KW-0106">Calcium</keyword>
<dbReference type="CDD" id="cd00051">
    <property type="entry name" value="EFh"/>
    <property type="match status" value="2"/>
</dbReference>
<dbReference type="EMBL" id="OU503041">
    <property type="protein sequence ID" value="CAI9762962.1"/>
    <property type="molecule type" value="Genomic_DNA"/>
</dbReference>
<reference evidence="6" key="1">
    <citation type="submission" date="2023-05" db="EMBL/GenBank/DDBJ databases">
        <authorList>
            <person name="Huff M."/>
        </authorList>
    </citation>
    <scope>NUCLEOTIDE SEQUENCE</scope>
</reference>
<dbReference type="PROSITE" id="PS00018">
    <property type="entry name" value="EF_HAND_1"/>
    <property type="match status" value="3"/>
</dbReference>
<dbReference type="GO" id="GO:0043226">
    <property type="term" value="C:organelle"/>
    <property type="evidence" value="ECO:0007669"/>
    <property type="project" value="UniProtKB-ARBA"/>
</dbReference>
<dbReference type="PANTHER" id="PTHR10891">
    <property type="entry name" value="EF-HAND CALCIUM-BINDING DOMAIN CONTAINING PROTEIN"/>
    <property type="match status" value="1"/>
</dbReference>
<feature type="region of interest" description="Disordered" evidence="4">
    <location>
        <begin position="1"/>
        <end position="73"/>
    </location>
</feature>
<protein>
    <recommendedName>
        <fullName evidence="5">EF-hand domain-containing protein</fullName>
    </recommendedName>
</protein>
<feature type="domain" description="EF-hand" evidence="5">
    <location>
        <begin position="140"/>
        <end position="168"/>
    </location>
</feature>
<dbReference type="Pfam" id="PF13499">
    <property type="entry name" value="EF-hand_7"/>
    <property type="match status" value="2"/>
</dbReference>
<feature type="compositionally biased region" description="Polar residues" evidence="4">
    <location>
        <begin position="12"/>
        <end position="34"/>
    </location>
</feature>
<evidence type="ECO:0000256" key="1">
    <source>
        <dbReference type="ARBA" id="ARBA00022723"/>
    </source>
</evidence>
<dbReference type="SUPFAM" id="SSF47473">
    <property type="entry name" value="EF-hand"/>
    <property type="match status" value="1"/>
</dbReference>
<organism evidence="6 7">
    <name type="scientific">Fraxinus pennsylvanica</name>
    <dbReference type="NCBI Taxonomy" id="56036"/>
    <lineage>
        <taxon>Eukaryota</taxon>
        <taxon>Viridiplantae</taxon>
        <taxon>Streptophyta</taxon>
        <taxon>Embryophyta</taxon>
        <taxon>Tracheophyta</taxon>
        <taxon>Spermatophyta</taxon>
        <taxon>Magnoliopsida</taxon>
        <taxon>eudicotyledons</taxon>
        <taxon>Gunneridae</taxon>
        <taxon>Pentapetalae</taxon>
        <taxon>asterids</taxon>
        <taxon>lamiids</taxon>
        <taxon>Lamiales</taxon>
        <taxon>Oleaceae</taxon>
        <taxon>Oleeae</taxon>
        <taxon>Fraxinus</taxon>
    </lineage>
</organism>
<evidence type="ECO:0000256" key="2">
    <source>
        <dbReference type="ARBA" id="ARBA00022737"/>
    </source>
</evidence>
<evidence type="ECO:0000256" key="3">
    <source>
        <dbReference type="ARBA" id="ARBA00022837"/>
    </source>
</evidence>
<accession>A0AAD1Z4C9</accession>
<proteinExistence type="predicted"/>
<dbReference type="GO" id="GO:0005509">
    <property type="term" value="F:calcium ion binding"/>
    <property type="evidence" value="ECO:0007669"/>
    <property type="project" value="InterPro"/>
</dbReference>
<dbReference type="Proteomes" id="UP000834106">
    <property type="component" value="Chromosome 6"/>
</dbReference>
<sequence length="238" mass="26697">MAVKKEQIAVIPSSTTSYSSPENGVKKPQSSPNPAFQRLRRKLLPRKAEADDLKPSISKYSSSSDDEHGEALAEYQWNDTEMVVNSSSSDDENGEALAEYQWNDTEMVFKYLDENGDGKISQEELRKCVRALGGEMSEEEAEMAVRLSDADGDGMLGLEDFTKLMEGGGEEEKMEELKEAFKMYAMENSEFITPKSLKKMLNRLGNSTSIDNCRSMISIFDINGDGVLSFDEFRVMMR</sequence>
<dbReference type="InterPro" id="IPR018247">
    <property type="entry name" value="EF_Hand_1_Ca_BS"/>
</dbReference>
<feature type="domain" description="EF-hand" evidence="5">
    <location>
        <begin position="212"/>
        <end position="238"/>
    </location>
</feature>
<evidence type="ECO:0000313" key="7">
    <source>
        <dbReference type="Proteomes" id="UP000834106"/>
    </source>
</evidence>
<keyword evidence="7" id="KW-1185">Reference proteome</keyword>
<feature type="domain" description="EF-hand" evidence="5">
    <location>
        <begin position="176"/>
        <end position="204"/>
    </location>
</feature>
<evidence type="ECO:0000256" key="4">
    <source>
        <dbReference type="SAM" id="MobiDB-lite"/>
    </source>
</evidence>
<dbReference type="InterPro" id="IPR039647">
    <property type="entry name" value="EF_hand_pair_protein_CML-like"/>
</dbReference>
<dbReference type="FunFam" id="1.10.238.10:FF:000178">
    <property type="entry name" value="Calmodulin-2 A"/>
    <property type="match status" value="1"/>
</dbReference>
<dbReference type="Gene3D" id="1.10.238.10">
    <property type="entry name" value="EF-hand"/>
    <property type="match status" value="2"/>
</dbReference>
<dbReference type="InterPro" id="IPR002048">
    <property type="entry name" value="EF_hand_dom"/>
</dbReference>
<dbReference type="InterPro" id="IPR011992">
    <property type="entry name" value="EF-hand-dom_pair"/>
</dbReference>
<keyword evidence="2" id="KW-0677">Repeat</keyword>